<keyword evidence="3 9" id="KW-0602">Photosynthesis</keyword>
<dbReference type="STRING" id="1803587.GCA_001593825_01790"/>
<dbReference type="EMBL" id="LJOY01000070">
    <property type="protein sequence ID" value="OBQ21199.1"/>
    <property type="molecule type" value="Genomic_DNA"/>
</dbReference>
<evidence type="ECO:0000256" key="8">
    <source>
        <dbReference type="ARBA" id="ARBA00023136"/>
    </source>
</evidence>
<dbReference type="NCBIfam" id="TIGR03049">
    <property type="entry name" value="PS_I_psaK"/>
    <property type="match status" value="1"/>
</dbReference>
<dbReference type="GO" id="GO:0031676">
    <property type="term" value="C:plasma membrane-derived thylakoid membrane"/>
    <property type="evidence" value="ECO:0007669"/>
    <property type="project" value="UniProtKB-SubCell"/>
</dbReference>
<dbReference type="Gene3D" id="1.20.860.20">
    <property type="entry name" value="Photosystem I PsaK, reaction centre"/>
    <property type="match status" value="1"/>
</dbReference>
<proteinExistence type="inferred from homology"/>
<evidence type="ECO:0000256" key="7">
    <source>
        <dbReference type="ARBA" id="ARBA00023078"/>
    </source>
</evidence>
<dbReference type="SUPFAM" id="SSF81563">
    <property type="entry name" value="Photosystem I reaction center subunit X, PsaK"/>
    <property type="match status" value="1"/>
</dbReference>
<evidence type="ECO:0000256" key="4">
    <source>
        <dbReference type="ARBA" id="ARBA00022692"/>
    </source>
</evidence>
<dbReference type="InterPro" id="IPR000549">
    <property type="entry name" value="PSI_PsaG/PsaK"/>
</dbReference>
<evidence type="ECO:0000256" key="6">
    <source>
        <dbReference type="ARBA" id="ARBA00022989"/>
    </source>
</evidence>
<protein>
    <recommendedName>
        <fullName evidence="9">Photosystem I reaction center subunit PsaK</fullName>
    </recommendedName>
    <alternativeName>
        <fullName evidence="9">Photosystem I subunit X</fullName>
    </alternativeName>
</protein>
<dbReference type="HAMAP" id="MF_00474">
    <property type="entry name" value="PSI_PsaK"/>
    <property type="match status" value="1"/>
</dbReference>
<dbReference type="InterPro" id="IPR037101">
    <property type="entry name" value="PSI_PsaK_bact"/>
</dbReference>
<feature type="transmembrane region" description="Helical" evidence="9">
    <location>
        <begin position="21"/>
        <end position="39"/>
    </location>
</feature>
<accession>A0A1B7VMH4</accession>
<reference evidence="10 11" key="1">
    <citation type="submission" date="2015-09" db="EMBL/GenBank/DDBJ databases">
        <title>Whole genome shotgun sequence assembly of Aphanizomenon flos-aquae UKL13.</title>
        <authorList>
            <person name="Driscoll C."/>
        </authorList>
    </citation>
    <scope>NUCLEOTIDE SEQUENCE [LARGE SCALE GENOMIC DNA]</scope>
    <source>
        <strain evidence="10">MDT13</strain>
    </source>
</reference>
<dbReference type="Pfam" id="PF01241">
    <property type="entry name" value="PSI_PSAK"/>
    <property type="match status" value="1"/>
</dbReference>
<evidence type="ECO:0000313" key="10">
    <source>
        <dbReference type="EMBL" id="OBQ21199.1"/>
    </source>
</evidence>
<keyword evidence="8 9" id="KW-0472">Membrane</keyword>
<sequence>MLISSLLATATAPLEWSSNMGIIMIIANIFAIAVGKFTIERPHSKPELPAPQLFGGFGLPAVLATASFGHILGVGIILGLHSIGKI</sequence>
<evidence type="ECO:0000256" key="3">
    <source>
        <dbReference type="ARBA" id="ARBA00022531"/>
    </source>
</evidence>
<dbReference type="PATRIC" id="fig|1710894.3.peg.1911"/>
<dbReference type="PROSITE" id="PS01026">
    <property type="entry name" value="PHOTOSYSTEM_I_PSAGK"/>
    <property type="match status" value="1"/>
</dbReference>
<keyword evidence="7 9" id="KW-0793">Thylakoid</keyword>
<dbReference type="AlphaFoldDB" id="A0A1B7VMH4"/>
<keyword evidence="6 9" id="KW-1133">Transmembrane helix</keyword>
<evidence type="ECO:0000256" key="1">
    <source>
        <dbReference type="ARBA" id="ARBA00004141"/>
    </source>
</evidence>
<evidence type="ECO:0000256" key="2">
    <source>
        <dbReference type="ARBA" id="ARBA00006458"/>
    </source>
</evidence>
<evidence type="ECO:0000313" key="11">
    <source>
        <dbReference type="Proteomes" id="UP000092382"/>
    </source>
</evidence>
<evidence type="ECO:0000256" key="5">
    <source>
        <dbReference type="ARBA" id="ARBA00022836"/>
    </source>
</evidence>
<evidence type="ECO:0000256" key="9">
    <source>
        <dbReference type="HAMAP-Rule" id="MF_00474"/>
    </source>
</evidence>
<comment type="subcellular location">
    <subcellularLocation>
        <location evidence="9">Cellular thylakoid membrane</location>
        <topology evidence="9">Multi-pass membrane protein</topology>
    </subcellularLocation>
    <subcellularLocation>
        <location evidence="1">Membrane</location>
        <topology evidence="1">Multi-pass membrane protein</topology>
    </subcellularLocation>
</comment>
<keyword evidence="4 9" id="KW-0812">Transmembrane</keyword>
<keyword evidence="5 9" id="KW-0603">Photosystem I</keyword>
<feature type="transmembrane region" description="Helical" evidence="9">
    <location>
        <begin position="59"/>
        <end position="80"/>
    </location>
</feature>
<dbReference type="GO" id="GO:0015979">
    <property type="term" value="P:photosynthesis"/>
    <property type="evidence" value="ECO:0007669"/>
    <property type="project" value="UniProtKB-UniRule"/>
</dbReference>
<comment type="similarity">
    <text evidence="2 9">Belongs to the PsaG/PsaK family.</text>
</comment>
<dbReference type="Proteomes" id="UP000092382">
    <property type="component" value="Unassembled WGS sequence"/>
</dbReference>
<name>A0A1B7VMH4_APHFL</name>
<gene>
    <name evidence="9" type="primary">psaK</name>
    <name evidence="10" type="ORF">AN481_16590</name>
</gene>
<dbReference type="InterPro" id="IPR017492">
    <property type="entry name" value="PSI_PsaK"/>
</dbReference>
<dbReference type="InterPro" id="IPR035982">
    <property type="entry name" value="PSI_centre_PsaK_sf"/>
</dbReference>
<organism evidence="10 11">
    <name type="scientific">Aphanizomenon flos-aquae LD13</name>
    <dbReference type="NCBI Taxonomy" id="1710894"/>
    <lineage>
        <taxon>Bacteria</taxon>
        <taxon>Bacillati</taxon>
        <taxon>Cyanobacteriota</taxon>
        <taxon>Cyanophyceae</taxon>
        <taxon>Nostocales</taxon>
        <taxon>Aphanizomenonaceae</taxon>
        <taxon>Aphanizomenon</taxon>
    </lineage>
</organism>
<comment type="caution">
    <text evidence="10">The sequence shown here is derived from an EMBL/GenBank/DDBJ whole genome shotgun (WGS) entry which is preliminary data.</text>
</comment>
<dbReference type="GO" id="GO:0009522">
    <property type="term" value="C:photosystem I"/>
    <property type="evidence" value="ECO:0007669"/>
    <property type="project" value="UniProtKB-KW"/>
</dbReference>